<dbReference type="InterPro" id="IPR012549">
    <property type="entry name" value="EptA-like_N"/>
</dbReference>
<protein>
    <submittedName>
        <fullName evidence="11">Phosphoethanolamine--lipid A transferase</fullName>
    </submittedName>
</protein>
<name>A0ABX0YH50_9PSED</name>
<dbReference type="InterPro" id="IPR040423">
    <property type="entry name" value="PEA_transferase"/>
</dbReference>
<evidence type="ECO:0000313" key="11">
    <source>
        <dbReference type="EMBL" id="NJP02237.1"/>
    </source>
</evidence>
<keyword evidence="3" id="KW-0997">Cell inner membrane</keyword>
<evidence type="ECO:0000256" key="7">
    <source>
        <dbReference type="ARBA" id="ARBA00023136"/>
    </source>
</evidence>
<dbReference type="InterPro" id="IPR017850">
    <property type="entry name" value="Alkaline_phosphatase_core_sf"/>
</dbReference>
<feature type="transmembrane region" description="Helical" evidence="8">
    <location>
        <begin position="71"/>
        <end position="93"/>
    </location>
</feature>
<evidence type="ECO:0000259" key="9">
    <source>
        <dbReference type="Pfam" id="PF00884"/>
    </source>
</evidence>
<organism evidence="11 12">
    <name type="scientific">Pseudomonas quercus</name>
    <dbReference type="NCBI Taxonomy" id="2722792"/>
    <lineage>
        <taxon>Bacteria</taxon>
        <taxon>Pseudomonadati</taxon>
        <taxon>Pseudomonadota</taxon>
        <taxon>Gammaproteobacteria</taxon>
        <taxon>Pseudomonadales</taxon>
        <taxon>Pseudomonadaceae</taxon>
        <taxon>Pseudomonas</taxon>
    </lineage>
</organism>
<sequence length="536" mass="58897">MSMIKPLRPEVLTLAASVCLLALFNFPLWRHVAVVTQHNNLTLALAFAALLVFAFNLVLALVAGRWTLKPLLMLLFPVSAGAAWFMSQYGIVIDAAMFRNIAETDSAEVRDLLSLKFVIYMFLCGVVPALAIWRLPVSYRKGMPAIVSKLLAVTASAALMAAIALSNYQGLSSLFRNHHELRLLVVPSNLVGAGMAYLNEQVASARQPFVHIGTDAHKSAAWAGHARPSITVLVIGESARADNFGILGYGRDTTPALAAEDGVLAFRNVHSCGTETAVSVPCMFSGMGRQAYDAVRAQNQEGVLDVLQRAGLKVLWLDNQSGCKGTCTRVAYQNLTQSKDPRYCDSECHDDILLKDVPALLANLTQDTVLVLHQMGSHGPDYYKRYPAGFEHFTPVCTSNALDTCARDSIVNAYDNSIRYTDHVLSTLIDTLRSRQDHVDSALLYLSDHGESLGEYNLYLHGTPYMLAPDQQKHVPLMAWFSSGYRRTFQVDTQCLEHHQSDPLSQDNLFSSLLGLLQIDTSVYAPRLDLFAGCRS</sequence>
<feature type="domain" description="Sulfatase N-terminal" evidence="9">
    <location>
        <begin position="231"/>
        <end position="519"/>
    </location>
</feature>
<comment type="subcellular location">
    <subcellularLocation>
        <location evidence="1">Cell inner membrane</location>
        <topology evidence="1">Multi-pass membrane protein</topology>
    </subcellularLocation>
</comment>
<evidence type="ECO:0000256" key="3">
    <source>
        <dbReference type="ARBA" id="ARBA00022519"/>
    </source>
</evidence>
<evidence type="ECO:0000259" key="10">
    <source>
        <dbReference type="Pfam" id="PF08019"/>
    </source>
</evidence>
<dbReference type="Proteomes" id="UP000746535">
    <property type="component" value="Unassembled WGS sequence"/>
</dbReference>
<dbReference type="GO" id="GO:0016740">
    <property type="term" value="F:transferase activity"/>
    <property type="evidence" value="ECO:0007669"/>
    <property type="project" value="UniProtKB-KW"/>
</dbReference>
<feature type="transmembrane region" description="Helical" evidence="8">
    <location>
        <begin position="145"/>
        <end position="165"/>
    </location>
</feature>
<accession>A0ABX0YH50</accession>
<keyword evidence="6 8" id="KW-1133">Transmembrane helix</keyword>
<dbReference type="Gene3D" id="3.40.720.10">
    <property type="entry name" value="Alkaline Phosphatase, subunit A"/>
    <property type="match status" value="1"/>
</dbReference>
<proteinExistence type="predicted"/>
<feature type="transmembrane region" description="Helical" evidence="8">
    <location>
        <begin position="113"/>
        <end position="133"/>
    </location>
</feature>
<dbReference type="EMBL" id="JAAVJI010000009">
    <property type="protein sequence ID" value="NJP02237.1"/>
    <property type="molecule type" value="Genomic_DNA"/>
</dbReference>
<dbReference type="CDD" id="cd16017">
    <property type="entry name" value="LptA"/>
    <property type="match status" value="1"/>
</dbReference>
<dbReference type="PANTHER" id="PTHR30443">
    <property type="entry name" value="INNER MEMBRANE PROTEIN"/>
    <property type="match status" value="1"/>
</dbReference>
<evidence type="ECO:0000256" key="8">
    <source>
        <dbReference type="SAM" id="Phobius"/>
    </source>
</evidence>
<evidence type="ECO:0000313" key="12">
    <source>
        <dbReference type="Proteomes" id="UP000746535"/>
    </source>
</evidence>
<keyword evidence="4 11" id="KW-0808">Transferase</keyword>
<feature type="transmembrane region" description="Helical" evidence="8">
    <location>
        <begin position="43"/>
        <end position="64"/>
    </location>
</feature>
<keyword evidence="12" id="KW-1185">Reference proteome</keyword>
<keyword evidence="5 8" id="KW-0812">Transmembrane</keyword>
<evidence type="ECO:0000256" key="5">
    <source>
        <dbReference type="ARBA" id="ARBA00022692"/>
    </source>
</evidence>
<dbReference type="PANTHER" id="PTHR30443:SF0">
    <property type="entry name" value="PHOSPHOETHANOLAMINE TRANSFERASE EPTA"/>
    <property type="match status" value="1"/>
</dbReference>
<dbReference type="NCBIfam" id="NF028537">
    <property type="entry name" value="P_eth_NH2_trans"/>
    <property type="match status" value="1"/>
</dbReference>
<keyword evidence="2" id="KW-1003">Cell membrane</keyword>
<dbReference type="Pfam" id="PF00884">
    <property type="entry name" value="Sulfatase"/>
    <property type="match status" value="1"/>
</dbReference>
<dbReference type="SUPFAM" id="SSF53649">
    <property type="entry name" value="Alkaline phosphatase-like"/>
    <property type="match status" value="1"/>
</dbReference>
<dbReference type="InterPro" id="IPR058130">
    <property type="entry name" value="PEA_transf_C"/>
</dbReference>
<dbReference type="InterPro" id="IPR000917">
    <property type="entry name" value="Sulfatase_N"/>
</dbReference>
<gene>
    <name evidence="11" type="ORF">HBH25_15415</name>
</gene>
<reference evidence="11 12" key="1">
    <citation type="submission" date="2020-03" db="EMBL/GenBank/DDBJ databases">
        <authorList>
            <person name="Wang L."/>
            <person name="He N."/>
            <person name="Li Y."/>
            <person name="Fang Y."/>
            <person name="Zhang F."/>
        </authorList>
    </citation>
    <scope>NUCLEOTIDE SEQUENCE [LARGE SCALE GENOMIC DNA]</scope>
    <source>
        <strain evidence="12">hsmgli-8</strain>
    </source>
</reference>
<comment type="caution">
    <text evidence="11">The sequence shown here is derived from an EMBL/GenBank/DDBJ whole genome shotgun (WGS) entry which is preliminary data.</text>
</comment>
<evidence type="ECO:0000256" key="2">
    <source>
        <dbReference type="ARBA" id="ARBA00022475"/>
    </source>
</evidence>
<keyword evidence="7 8" id="KW-0472">Membrane</keyword>
<feature type="domain" description="Phosphoethanolamine transferase N-terminal" evidence="10">
    <location>
        <begin position="51"/>
        <end position="201"/>
    </location>
</feature>
<dbReference type="Pfam" id="PF08019">
    <property type="entry name" value="EptA_B_N"/>
    <property type="match status" value="1"/>
</dbReference>
<evidence type="ECO:0000256" key="1">
    <source>
        <dbReference type="ARBA" id="ARBA00004429"/>
    </source>
</evidence>
<dbReference type="RefSeq" id="WP_168084826.1">
    <property type="nucleotide sequence ID" value="NZ_JAAVJI010000009.1"/>
</dbReference>
<evidence type="ECO:0000256" key="6">
    <source>
        <dbReference type="ARBA" id="ARBA00022989"/>
    </source>
</evidence>
<evidence type="ECO:0000256" key="4">
    <source>
        <dbReference type="ARBA" id="ARBA00022679"/>
    </source>
</evidence>